<sequence length="290" mass="32481">MGLSIRFYLFAEDGLLAISQRVMMGLIRGQDAMPQYAGTKQKVADVILENEGKKPLRIETVQGSFLTFDDKGKVHKDLVASGFAALETGMALEEALKQPQTKIWTSRQSSIARSGRENRWTLSKDDLDAIADDIWRRKEASQPRIERAQGIAPKPPKVTYEAKEAIREIRTSLISIDNKLQWLSEPALKGAAFEARENAKIEADGPLWLGIAAAADRYHEIQVRRRTGRGIWYALVEILRWDAVQRTGEVIASVGRLMTENANCFTAETSVHTEVLCELEWDEEAGAKLL</sequence>
<dbReference type="RefSeq" id="WP_095426711.1">
    <property type="nucleotide sequence ID" value="NZ_CP029425.2"/>
</dbReference>
<reference evidence="1 2" key="1">
    <citation type="journal article" date="2014" name="Int. J. Syst. Evol. Microbiol.">
        <title>Bradyrhizobium ottawaense sp. nov., a symbiotic nitrogen fixing bacterium from root nodules of soybeans in Canada.</title>
        <authorList>
            <person name="Yu X."/>
            <person name="Cloutier S."/>
            <person name="Tambong J.T."/>
            <person name="Bromfield E.S."/>
        </authorList>
    </citation>
    <scope>NUCLEOTIDE SEQUENCE [LARGE SCALE GENOMIC DNA]</scope>
    <source>
        <strain evidence="1 2">OO99</strain>
    </source>
</reference>
<accession>A0A2U8P8E8</accession>
<reference evidence="1 2" key="2">
    <citation type="journal article" date="2017" name="Syst. Appl. Microbiol.">
        <title>Soybeans inoculated with root zone soils of Canadian native legumes harbour diverse and novel Bradyrhizobium spp. that possess agricultural potential.</title>
        <authorList>
            <person name="Bromfield E.S.P."/>
            <person name="Cloutier S."/>
            <person name="Tambong J.T."/>
            <person name="Tran Thi T.V."/>
        </authorList>
    </citation>
    <scope>NUCLEOTIDE SEQUENCE [LARGE SCALE GENOMIC DNA]</scope>
    <source>
        <strain evidence="1 2">OO99</strain>
    </source>
</reference>
<gene>
    <name evidence="1" type="ORF">CIT37_19035</name>
</gene>
<dbReference type="AlphaFoldDB" id="A0A2U8P8E8"/>
<proteinExistence type="predicted"/>
<dbReference type="EMBL" id="CP029425">
    <property type="protein sequence ID" value="AWL94016.1"/>
    <property type="molecule type" value="Genomic_DNA"/>
</dbReference>
<evidence type="ECO:0000313" key="2">
    <source>
        <dbReference type="Proteomes" id="UP000215703"/>
    </source>
</evidence>
<protein>
    <submittedName>
        <fullName evidence="1">Uncharacterized protein</fullName>
    </submittedName>
</protein>
<organism evidence="1 2">
    <name type="scientific">Bradyrhizobium ottawaense</name>
    <dbReference type="NCBI Taxonomy" id="931866"/>
    <lineage>
        <taxon>Bacteria</taxon>
        <taxon>Pseudomonadati</taxon>
        <taxon>Pseudomonadota</taxon>
        <taxon>Alphaproteobacteria</taxon>
        <taxon>Hyphomicrobiales</taxon>
        <taxon>Nitrobacteraceae</taxon>
        <taxon>Bradyrhizobium</taxon>
    </lineage>
</organism>
<dbReference type="GeneID" id="92964717"/>
<dbReference type="Proteomes" id="UP000215703">
    <property type="component" value="Chromosome"/>
</dbReference>
<name>A0A2U8P8E8_9BRAD</name>
<dbReference type="KEGG" id="bot:CIT37_19035"/>
<evidence type="ECO:0000313" key="1">
    <source>
        <dbReference type="EMBL" id="AWL94016.1"/>
    </source>
</evidence>